<dbReference type="Proteomes" id="UP001205843">
    <property type="component" value="Unassembled WGS sequence"/>
</dbReference>
<keyword evidence="1" id="KW-0732">Signal</keyword>
<dbReference type="AlphaFoldDB" id="A0AAE3KBC5"/>
<sequence>MRTIITATVIGFATVFSGHALANDTQPDVYGNLGAGLAGDSSAGLTLGQRTAPVAPDVYFTLGIAERSPSVHEITVTGMTDHRGNAFKGGA</sequence>
<feature type="chain" id="PRO_5042247669" evidence="1">
    <location>
        <begin position="23"/>
        <end position="91"/>
    </location>
</feature>
<feature type="signal peptide" evidence="1">
    <location>
        <begin position="1"/>
        <end position="22"/>
    </location>
</feature>
<evidence type="ECO:0000313" key="3">
    <source>
        <dbReference type="Proteomes" id="UP001205843"/>
    </source>
</evidence>
<comment type="caution">
    <text evidence="2">The sequence shown here is derived from an EMBL/GenBank/DDBJ whole genome shotgun (WGS) entry which is preliminary data.</text>
</comment>
<dbReference type="RefSeq" id="WP_253473763.1">
    <property type="nucleotide sequence ID" value="NZ_JALJXV010000001.1"/>
</dbReference>
<evidence type="ECO:0000313" key="2">
    <source>
        <dbReference type="EMBL" id="MCP1673428.1"/>
    </source>
</evidence>
<organism evidence="2 3">
    <name type="scientific">Natronocella acetinitrilica</name>
    <dbReference type="NCBI Taxonomy" id="414046"/>
    <lineage>
        <taxon>Bacteria</taxon>
        <taxon>Pseudomonadati</taxon>
        <taxon>Pseudomonadota</taxon>
        <taxon>Gammaproteobacteria</taxon>
        <taxon>Chromatiales</taxon>
        <taxon>Ectothiorhodospiraceae</taxon>
        <taxon>Natronocella</taxon>
    </lineage>
</organism>
<accession>A0AAE3KBC5</accession>
<protein>
    <submittedName>
        <fullName evidence="2">Uncharacterized protein</fullName>
    </submittedName>
</protein>
<reference evidence="2" key="1">
    <citation type="submission" date="2022-03" db="EMBL/GenBank/DDBJ databases">
        <title>Genomic Encyclopedia of Type Strains, Phase III (KMG-III): the genomes of soil and plant-associated and newly described type strains.</title>
        <authorList>
            <person name="Whitman W."/>
        </authorList>
    </citation>
    <scope>NUCLEOTIDE SEQUENCE</scope>
    <source>
        <strain evidence="2">ANL 6-2</strain>
    </source>
</reference>
<keyword evidence="3" id="KW-1185">Reference proteome</keyword>
<proteinExistence type="predicted"/>
<evidence type="ECO:0000256" key="1">
    <source>
        <dbReference type="SAM" id="SignalP"/>
    </source>
</evidence>
<gene>
    <name evidence="2" type="ORF">J2T57_000520</name>
</gene>
<name>A0AAE3KBC5_9GAMM</name>
<dbReference type="EMBL" id="JALJXV010000001">
    <property type="protein sequence ID" value="MCP1673428.1"/>
    <property type="molecule type" value="Genomic_DNA"/>
</dbReference>